<dbReference type="STRING" id="28152.CH54_1601"/>
<dbReference type="GeneID" id="61904410"/>
<reference evidence="16" key="3">
    <citation type="submission" date="2015-03" db="EMBL/GenBank/DDBJ databases">
        <authorList>
            <consortium name="Pathogen Informatics"/>
        </authorList>
    </citation>
    <scope>NUCLEOTIDE SEQUENCE [LARGE SCALE GENOMIC DNA]</scope>
    <source>
        <strain evidence="16">IP27925</strain>
    </source>
</reference>
<evidence type="ECO:0000256" key="11">
    <source>
        <dbReference type="ARBA" id="ARBA00048968"/>
    </source>
</evidence>
<dbReference type="OrthoDB" id="4279at2"/>
<dbReference type="NCBIfam" id="TIGR00726">
    <property type="entry name" value="peptidoglycan editing factor PgeF"/>
    <property type="match status" value="1"/>
</dbReference>
<reference evidence="15" key="2">
    <citation type="submission" date="2015-03" db="EMBL/GenBank/DDBJ databases">
        <authorList>
            <person name="Murphy D."/>
        </authorList>
    </citation>
    <scope>NUCLEOTIDE SEQUENCE [LARGE SCALE GENOMIC DNA]</scope>
    <source>
        <strain evidence="15">IP27925</strain>
    </source>
</reference>
<evidence type="ECO:0000256" key="12">
    <source>
        <dbReference type="ARBA" id="ARBA00049893"/>
    </source>
</evidence>
<dbReference type="GO" id="GO:0016787">
    <property type="term" value="F:hydrolase activity"/>
    <property type="evidence" value="ECO:0007669"/>
    <property type="project" value="UniProtKB-KW"/>
</dbReference>
<accession>A0A0T9UZI2</accession>
<comment type="catalytic activity">
    <reaction evidence="12">
        <text>S-methyl-5'-thioadenosine + phosphate = 5-(methylsulfanyl)-alpha-D-ribose 1-phosphate + adenine</text>
        <dbReference type="Rhea" id="RHEA:11852"/>
        <dbReference type="ChEBI" id="CHEBI:16708"/>
        <dbReference type="ChEBI" id="CHEBI:17509"/>
        <dbReference type="ChEBI" id="CHEBI:43474"/>
        <dbReference type="ChEBI" id="CHEBI:58533"/>
        <dbReference type="EC" id="2.4.2.28"/>
    </reaction>
    <physiologicalReaction direction="left-to-right" evidence="12">
        <dbReference type="Rhea" id="RHEA:11853"/>
    </physiologicalReaction>
</comment>
<keyword evidence="6" id="KW-0378">Hydrolase</keyword>
<name>A0A0T9UZI2_YERAE</name>
<comment type="cofactor">
    <cofactor evidence="2">
        <name>Zn(2+)</name>
        <dbReference type="ChEBI" id="CHEBI:29105"/>
    </cofactor>
</comment>
<sequence>MDKLILPDWPMPAGVKACSTTRHGGISASPYDSLNLGTHVGDITTNVVANRQRLVEQAGLPQMPVWLEQVHGTRVLHLDGKAVSDVQADAVYSRVAGQVCAVMTADCLPVLFCSLAGDEVAAAHAGWRGLCAGVLEQTLVQFNAAPSSIIAWLGPAIGPQQFEVGEDVKQAFSDIDVQSAAAFIPSIPSGSKYLADIYSLARLRLQAAGIHAVYGGDHCTVSEKQQFFSYRRDGITGRMASLVWLI</sequence>
<dbReference type="RefSeq" id="WP_048619374.1">
    <property type="nucleotide sequence ID" value="NZ_CABHQD010000028.1"/>
</dbReference>
<organism evidence="15 16">
    <name type="scientific">Yersinia aleksiciae</name>
    <dbReference type="NCBI Taxonomy" id="263819"/>
    <lineage>
        <taxon>Bacteria</taxon>
        <taxon>Pseudomonadati</taxon>
        <taxon>Pseudomonadota</taxon>
        <taxon>Gammaproteobacteria</taxon>
        <taxon>Enterobacterales</taxon>
        <taxon>Yersiniaceae</taxon>
        <taxon>Yersinia</taxon>
    </lineage>
</organism>
<evidence type="ECO:0000256" key="2">
    <source>
        <dbReference type="ARBA" id="ARBA00001947"/>
    </source>
</evidence>
<evidence type="ECO:0000256" key="9">
    <source>
        <dbReference type="ARBA" id="ARBA00023008"/>
    </source>
</evidence>
<dbReference type="FunFam" id="3.60.140.10:FF:000001">
    <property type="entry name" value="Polyphenol oxidase"/>
    <property type="match status" value="1"/>
</dbReference>
<comment type="catalytic activity">
    <reaction evidence="1">
        <text>inosine + phosphate = alpha-D-ribose 1-phosphate + hypoxanthine</text>
        <dbReference type="Rhea" id="RHEA:27646"/>
        <dbReference type="ChEBI" id="CHEBI:17368"/>
        <dbReference type="ChEBI" id="CHEBI:17596"/>
        <dbReference type="ChEBI" id="CHEBI:43474"/>
        <dbReference type="ChEBI" id="CHEBI:57720"/>
        <dbReference type="EC" id="2.4.2.1"/>
    </reaction>
    <physiologicalReaction direction="left-to-right" evidence="1">
        <dbReference type="Rhea" id="RHEA:27647"/>
    </physiologicalReaction>
</comment>
<dbReference type="Pfam" id="PF02578">
    <property type="entry name" value="Cu-oxidase_4"/>
    <property type="match status" value="1"/>
</dbReference>
<keyword evidence="17" id="KW-1185">Reference proteome</keyword>
<keyword evidence="8" id="KW-0560">Oxidoreductase</keyword>
<evidence type="ECO:0000256" key="1">
    <source>
        <dbReference type="ARBA" id="ARBA00000553"/>
    </source>
</evidence>
<dbReference type="KEGG" id="yak:ACZ76_13475"/>
<dbReference type="EMBL" id="CP011975">
    <property type="protein sequence ID" value="AKP34471.1"/>
    <property type="molecule type" value="Genomic_DNA"/>
</dbReference>
<dbReference type="CDD" id="cd16833">
    <property type="entry name" value="YfiH"/>
    <property type="match status" value="1"/>
</dbReference>
<dbReference type="InterPro" id="IPR038371">
    <property type="entry name" value="Cu_polyphenol_OxRdtase_sf"/>
</dbReference>
<evidence type="ECO:0000256" key="7">
    <source>
        <dbReference type="ARBA" id="ARBA00022833"/>
    </source>
</evidence>
<dbReference type="SUPFAM" id="SSF64438">
    <property type="entry name" value="CNF1/YfiH-like putative cysteine hydrolases"/>
    <property type="match status" value="1"/>
</dbReference>
<evidence type="ECO:0000256" key="6">
    <source>
        <dbReference type="ARBA" id="ARBA00022801"/>
    </source>
</evidence>
<dbReference type="GO" id="GO:0016491">
    <property type="term" value="F:oxidoreductase activity"/>
    <property type="evidence" value="ECO:0007669"/>
    <property type="project" value="UniProtKB-KW"/>
</dbReference>
<dbReference type="EMBL" id="CQEM01000029">
    <property type="protein sequence ID" value="CNL88545.1"/>
    <property type="molecule type" value="Genomic_DNA"/>
</dbReference>
<evidence type="ECO:0000256" key="3">
    <source>
        <dbReference type="ARBA" id="ARBA00007353"/>
    </source>
</evidence>
<evidence type="ECO:0000256" key="4">
    <source>
        <dbReference type="ARBA" id="ARBA00022679"/>
    </source>
</evidence>
<dbReference type="AlphaFoldDB" id="A0A0T9UZI2"/>
<dbReference type="PANTHER" id="PTHR30616:SF2">
    <property type="entry name" value="PURINE NUCLEOSIDE PHOSPHORYLASE LACC1"/>
    <property type="match status" value="1"/>
</dbReference>
<comment type="catalytic activity">
    <reaction evidence="11">
        <text>adenosine + phosphate = alpha-D-ribose 1-phosphate + adenine</text>
        <dbReference type="Rhea" id="RHEA:27642"/>
        <dbReference type="ChEBI" id="CHEBI:16335"/>
        <dbReference type="ChEBI" id="CHEBI:16708"/>
        <dbReference type="ChEBI" id="CHEBI:43474"/>
        <dbReference type="ChEBI" id="CHEBI:57720"/>
        <dbReference type="EC" id="2.4.2.1"/>
    </reaction>
    <physiologicalReaction direction="left-to-right" evidence="11">
        <dbReference type="Rhea" id="RHEA:27643"/>
    </physiologicalReaction>
</comment>
<dbReference type="GO" id="GO:0005507">
    <property type="term" value="F:copper ion binding"/>
    <property type="evidence" value="ECO:0007669"/>
    <property type="project" value="TreeGrafter"/>
</dbReference>
<gene>
    <name evidence="15" type="primary">yfiH_2</name>
    <name evidence="14" type="ORF">ACZ76_13475</name>
    <name evidence="15" type="ORF">ERS008460_04008</name>
</gene>
<dbReference type="InterPro" id="IPR011324">
    <property type="entry name" value="Cytotoxic_necrot_fac-like_cat"/>
</dbReference>
<dbReference type="Proteomes" id="UP000040088">
    <property type="component" value="Unassembled WGS sequence"/>
</dbReference>
<evidence type="ECO:0000256" key="8">
    <source>
        <dbReference type="ARBA" id="ARBA00023002"/>
    </source>
</evidence>
<evidence type="ECO:0000313" key="16">
    <source>
        <dbReference type="Proteomes" id="UP000040088"/>
    </source>
</evidence>
<evidence type="ECO:0000313" key="14">
    <source>
        <dbReference type="EMBL" id="AKP34471.1"/>
    </source>
</evidence>
<dbReference type="NCBIfam" id="NF007998">
    <property type="entry name" value="PRK10723.1"/>
    <property type="match status" value="1"/>
</dbReference>
<keyword evidence="4" id="KW-0808">Transferase</keyword>
<proteinExistence type="inferred from homology"/>
<evidence type="ECO:0000256" key="10">
    <source>
        <dbReference type="ARBA" id="ARBA00047989"/>
    </source>
</evidence>
<keyword evidence="7" id="KW-0862">Zinc</keyword>
<dbReference type="Gene3D" id="3.60.140.10">
    <property type="entry name" value="CNF1/YfiH-like putative cysteine hydrolases"/>
    <property type="match status" value="1"/>
</dbReference>
<comment type="catalytic activity">
    <reaction evidence="10">
        <text>adenosine + H2O + H(+) = inosine + NH4(+)</text>
        <dbReference type="Rhea" id="RHEA:24408"/>
        <dbReference type="ChEBI" id="CHEBI:15377"/>
        <dbReference type="ChEBI" id="CHEBI:15378"/>
        <dbReference type="ChEBI" id="CHEBI:16335"/>
        <dbReference type="ChEBI" id="CHEBI:17596"/>
        <dbReference type="ChEBI" id="CHEBI:28938"/>
        <dbReference type="EC" id="3.5.4.4"/>
    </reaction>
    <physiologicalReaction direction="left-to-right" evidence="10">
        <dbReference type="Rhea" id="RHEA:24409"/>
    </physiologicalReaction>
</comment>
<evidence type="ECO:0000256" key="13">
    <source>
        <dbReference type="RuleBase" id="RU361274"/>
    </source>
</evidence>
<evidence type="ECO:0000256" key="5">
    <source>
        <dbReference type="ARBA" id="ARBA00022723"/>
    </source>
</evidence>
<dbReference type="GO" id="GO:0017061">
    <property type="term" value="F:S-methyl-5-thioadenosine phosphorylase activity"/>
    <property type="evidence" value="ECO:0007669"/>
    <property type="project" value="UniProtKB-EC"/>
</dbReference>
<evidence type="ECO:0000313" key="17">
    <source>
        <dbReference type="Proteomes" id="UP000069914"/>
    </source>
</evidence>
<keyword evidence="5" id="KW-0479">Metal-binding</keyword>
<comment type="similarity">
    <text evidence="3 13">Belongs to the purine nucleoside phosphorylase YfiH/LACC1 family.</text>
</comment>
<dbReference type="Proteomes" id="UP000069914">
    <property type="component" value="Chromosome"/>
</dbReference>
<reference evidence="14 17" key="1">
    <citation type="journal article" date="2015" name="Genome Announc.">
        <title>De Novo Genome Sequence of Yersinia aleksiciae Y159T.</title>
        <authorList>
            <person name="Sprague L.D."/>
            <person name="Neubauer H."/>
        </authorList>
    </citation>
    <scope>NUCLEOTIDE SEQUENCE [LARGE SCALE GENOMIC DNA]</scope>
    <source>
        <strain evidence="14 17">159</strain>
    </source>
</reference>
<dbReference type="InterPro" id="IPR003730">
    <property type="entry name" value="Cu_polyphenol_OxRdtase"/>
</dbReference>
<dbReference type="PANTHER" id="PTHR30616">
    <property type="entry name" value="UNCHARACTERIZED PROTEIN YFIH"/>
    <property type="match status" value="1"/>
</dbReference>
<keyword evidence="9" id="KW-0186">Copper</keyword>
<protein>
    <recommendedName>
        <fullName evidence="13">Purine nucleoside phosphorylase</fullName>
    </recommendedName>
</protein>
<evidence type="ECO:0000313" key="15">
    <source>
        <dbReference type="EMBL" id="CNL88545.1"/>
    </source>
</evidence>